<feature type="transmembrane region" description="Helical" evidence="1">
    <location>
        <begin position="98"/>
        <end position="120"/>
    </location>
</feature>
<gene>
    <name evidence="2" type="ORF">E6C64_17690</name>
</gene>
<proteinExistence type="predicted"/>
<sequence length="124" mass="13335">MTVSGLPLLRTSPYRRQISSIDTPLVSWEHHGRMWLGSIHGQIAGTVTRQGLMFRAVDWVGEVAGTFLSLGAAQRALEPGRIAERRDSVYDTSTRREAALAAIVGSSVVTVGLAAGVLLVRLPL</sequence>
<comment type="caution">
    <text evidence="2">The sequence shown here is derived from an EMBL/GenBank/DDBJ whole genome shotgun (WGS) entry which is preliminary data.</text>
</comment>
<accession>A0A4S4FEP6</accession>
<keyword evidence="1" id="KW-1133">Transmembrane helix</keyword>
<dbReference type="Proteomes" id="UP000309133">
    <property type="component" value="Unassembled WGS sequence"/>
</dbReference>
<dbReference type="RefSeq" id="WP_136428996.1">
    <property type="nucleotide sequence ID" value="NZ_SSSM01000006.1"/>
</dbReference>
<evidence type="ECO:0000313" key="3">
    <source>
        <dbReference type="Proteomes" id="UP000309133"/>
    </source>
</evidence>
<reference evidence="2 3" key="1">
    <citation type="submission" date="2019-04" db="EMBL/GenBank/DDBJ databases">
        <authorList>
            <person name="Jiang L."/>
        </authorList>
    </citation>
    <scope>NUCLEOTIDE SEQUENCE [LARGE SCALE GENOMIC DNA]</scope>
    <source>
        <strain evidence="2 3">YIM 131853</strain>
    </source>
</reference>
<protein>
    <submittedName>
        <fullName evidence="2">Uncharacterized protein</fullName>
    </submittedName>
</protein>
<dbReference type="AlphaFoldDB" id="A0A4S4FEP6"/>
<organism evidence="2 3">
    <name type="scientific">Naasia lichenicola</name>
    <dbReference type="NCBI Taxonomy" id="2565933"/>
    <lineage>
        <taxon>Bacteria</taxon>
        <taxon>Bacillati</taxon>
        <taxon>Actinomycetota</taxon>
        <taxon>Actinomycetes</taxon>
        <taxon>Micrococcales</taxon>
        <taxon>Microbacteriaceae</taxon>
        <taxon>Naasia</taxon>
    </lineage>
</organism>
<name>A0A4S4FEP6_9MICO</name>
<dbReference type="EMBL" id="SSSM01000006">
    <property type="protein sequence ID" value="THG28630.1"/>
    <property type="molecule type" value="Genomic_DNA"/>
</dbReference>
<keyword evidence="3" id="KW-1185">Reference proteome</keyword>
<keyword evidence="1" id="KW-0472">Membrane</keyword>
<keyword evidence="1" id="KW-0812">Transmembrane</keyword>
<evidence type="ECO:0000256" key="1">
    <source>
        <dbReference type="SAM" id="Phobius"/>
    </source>
</evidence>
<evidence type="ECO:0000313" key="2">
    <source>
        <dbReference type="EMBL" id="THG28630.1"/>
    </source>
</evidence>